<comment type="similarity">
    <text evidence="3">Belongs to the maelstrom family.</text>
</comment>
<dbReference type="GO" id="GO:0060964">
    <property type="term" value="P:regulation of miRNA-mediated gene silencing"/>
    <property type="evidence" value="ECO:0007669"/>
    <property type="project" value="InterPro"/>
</dbReference>
<dbReference type="GO" id="GO:0043186">
    <property type="term" value="C:P granule"/>
    <property type="evidence" value="ECO:0007669"/>
    <property type="project" value="TreeGrafter"/>
</dbReference>
<dbReference type="InterPro" id="IPR039259">
    <property type="entry name" value="Protein_maelstrom"/>
</dbReference>
<sequence length="459" mass="52467">MPKNKGRNAFFFFMVDWKKRAEAQGCAFPNGFKDVQADPECNEEWQSLTKQEKGPYEAMAKQDKVAAQIKSKDKKTSYGESITEYALGIFSLENGIEDVHHIIVSANIPLGYKREALETSQTSHNIPIEYQGGETDFAIMYMKLINFLEPRKIVNKYPPIYTTKDCKRIVQSVIAKLSDAAQQDKDQFQIYELETLFIYLANEAYKKREDREIEFINAYAGHIFTRYTYIFEKGFECSFHKFVDGGCEWCSKARLQHWAWTLCDEFCVPLGVNIRPGIHYPEKSDVSDLTHSVNNLIISNAGQSVPEYNTVLSMTGVSEHHRLKVSSRTYQEEIRRRNESKPVEVIDYSKLDKSIDESINESINESVDKPIDKSIDKPDKSVDKSINEWKKKHVPNYLGEKPLRPPNIENSYVIGASSLEDFISMDDERSFPPIGGRGVPCKSRTTIKKPPLGKGQGYA</sequence>
<dbReference type="FunCoup" id="E1ZZK9">
    <property type="interactions" value="40"/>
</dbReference>
<dbReference type="PROSITE" id="PS50118">
    <property type="entry name" value="HMG_BOX_2"/>
    <property type="match status" value="1"/>
</dbReference>
<dbReference type="Pfam" id="PF09011">
    <property type="entry name" value="HMG_box_2"/>
    <property type="match status" value="1"/>
</dbReference>
<dbReference type="GO" id="GO:0030154">
    <property type="term" value="P:cell differentiation"/>
    <property type="evidence" value="ECO:0007669"/>
    <property type="project" value="UniProtKB-KW"/>
</dbReference>
<protein>
    <recommendedName>
        <fullName evidence="13">HMG box domain-containing protein</fullName>
    </recommendedName>
</protein>
<evidence type="ECO:0000256" key="10">
    <source>
        <dbReference type="ARBA" id="ARBA00023254"/>
    </source>
</evidence>
<dbReference type="Pfam" id="PF13017">
    <property type="entry name" value="Maelstrom"/>
    <property type="match status" value="1"/>
</dbReference>
<evidence type="ECO:0000256" key="11">
    <source>
        <dbReference type="PROSITE-ProRule" id="PRU00267"/>
    </source>
</evidence>
<evidence type="ECO:0000256" key="3">
    <source>
        <dbReference type="ARBA" id="ARBA00007057"/>
    </source>
</evidence>
<dbReference type="InterPro" id="IPR036910">
    <property type="entry name" value="HMG_box_dom_sf"/>
</dbReference>
<dbReference type="InParanoid" id="E1ZZK9"/>
<keyword evidence="10" id="KW-0469">Meiosis</keyword>
<proteinExistence type="inferred from homology"/>
<evidence type="ECO:0000256" key="6">
    <source>
        <dbReference type="ARBA" id="ARBA00022782"/>
    </source>
</evidence>
<evidence type="ECO:0000313" key="15">
    <source>
        <dbReference type="Proteomes" id="UP000000311"/>
    </source>
</evidence>
<dbReference type="GO" id="GO:0005634">
    <property type="term" value="C:nucleus"/>
    <property type="evidence" value="ECO:0007669"/>
    <property type="project" value="UniProtKB-SubCell"/>
</dbReference>
<keyword evidence="9 11" id="KW-0539">Nucleus</keyword>
<dbReference type="GO" id="GO:0007283">
    <property type="term" value="P:spermatogenesis"/>
    <property type="evidence" value="ECO:0007669"/>
    <property type="project" value="TreeGrafter"/>
</dbReference>
<dbReference type="EMBL" id="GL435399">
    <property type="protein sequence ID" value="EFN73379.1"/>
    <property type="molecule type" value="Genomic_DNA"/>
</dbReference>
<reference evidence="14 15" key="1">
    <citation type="journal article" date="2010" name="Science">
        <title>Genomic comparison of the ants Camponotus floridanus and Harpegnathos saltator.</title>
        <authorList>
            <person name="Bonasio R."/>
            <person name="Zhang G."/>
            <person name="Ye C."/>
            <person name="Mutti N.S."/>
            <person name="Fang X."/>
            <person name="Qin N."/>
            <person name="Donahue G."/>
            <person name="Yang P."/>
            <person name="Li Q."/>
            <person name="Li C."/>
            <person name="Zhang P."/>
            <person name="Huang Z."/>
            <person name="Berger S.L."/>
            <person name="Reinberg D."/>
            <person name="Wang J."/>
            <person name="Liebig J."/>
        </authorList>
    </citation>
    <scope>NUCLEOTIDE SEQUENCE [LARGE SCALE GENOMIC DNA]</scope>
    <source>
        <strain evidence="15">C129</strain>
    </source>
</reference>
<organism evidence="15">
    <name type="scientific">Camponotus floridanus</name>
    <name type="common">Florida carpenter ant</name>
    <dbReference type="NCBI Taxonomy" id="104421"/>
    <lineage>
        <taxon>Eukaryota</taxon>
        <taxon>Metazoa</taxon>
        <taxon>Ecdysozoa</taxon>
        <taxon>Arthropoda</taxon>
        <taxon>Hexapoda</taxon>
        <taxon>Insecta</taxon>
        <taxon>Pterygota</taxon>
        <taxon>Neoptera</taxon>
        <taxon>Endopterygota</taxon>
        <taxon>Hymenoptera</taxon>
        <taxon>Apocrita</taxon>
        <taxon>Aculeata</taxon>
        <taxon>Formicoidea</taxon>
        <taxon>Formicidae</taxon>
        <taxon>Formicinae</taxon>
        <taxon>Camponotus</taxon>
    </lineage>
</organism>
<dbReference type="CDD" id="cd21992">
    <property type="entry name" value="HMG-box_MAEL"/>
    <property type="match status" value="1"/>
</dbReference>
<keyword evidence="4" id="KW-0217">Developmental protein</keyword>
<evidence type="ECO:0000256" key="7">
    <source>
        <dbReference type="ARBA" id="ARBA00023125"/>
    </source>
</evidence>
<dbReference type="PANTHER" id="PTHR21358:SF4">
    <property type="entry name" value="PROTEIN MAELSTROM HOMOLOG"/>
    <property type="match status" value="1"/>
</dbReference>
<dbReference type="Proteomes" id="UP000000311">
    <property type="component" value="Unassembled WGS sequence"/>
</dbReference>
<dbReference type="GO" id="GO:0034587">
    <property type="term" value="P:piRNA processing"/>
    <property type="evidence" value="ECO:0007669"/>
    <property type="project" value="TreeGrafter"/>
</dbReference>
<keyword evidence="8" id="KW-0943">RNA-mediated gene silencing</keyword>
<dbReference type="STRING" id="104421.E1ZZK9"/>
<feature type="DNA-binding region" description="HMG box" evidence="11">
    <location>
        <begin position="3"/>
        <end position="75"/>
    </location>
</feature>
<name>E1ZZK9_CAMFO</name>
<comment type="subcellular location">
    <subcellularLocation>
        <location evidence="2">Cytoplasm</location>
    </subcellularLocation>
    <subcellularLocation>
        <location evidence="1">Nucleus</location>
    </subcellularLocation>
</comment>
<evidence type="ECO:0000256" key="9">
    <source>
        <dbReference type="ARBA" id="ARBA00023242"/>
    </source>
</evidence>
<dbReference type="InterPro" id="IPR009071">
    <property type="entry name" value="HMG_box_dom"/>
</dbReference>
<dbReference type="OrthoDB" id="24555at2759"/>
<evidence type="ECO:0000256" key="1">
    <source>
        <dbReference type="ARBA" id="ARBA00004123"/>
    </source>
</evidence>
<keyword evidence="6" id="KW-0221">Differentiation</keyword>
<dbReference type="GO" id="GO:0007140">
    <property type="term" value="P:male meiotic nuclear division"/>
    <property type="evidence" value="ECO:0007669"/>
    <property type="project" value="TreeGrafter"/>
</dbReference>
<feature type="region of interest" description="Disordered" evidence="12">
    <location>
        <begin position="427"/>
        <end position="459"/>
    </location>
</feature>
<evidence type="ECO:0000256" key="2">
    <source>
        <dbReference type="ARBA" id="ARBA00004496"/>
    </source>
</evidence>
<evidence type="ECO:0000256" key="5">
    <source>
        <dbReference type="ARBA" id="ARBA00022490"/>
    </source>
</evidence>
<feature type="domain" description="HMG box" evidence="13">
    <location>
        <begin position="3"/>
        <end position="75"/>
    </location>
</feature>
<evidence type="ECO:0000256" key="12">
    <source>
        <dbReference type="SAM" id="MobiDB-lite"/>
    </source>
</evidence>
<evidence type="ECO:0000256" key="8">
    <source>
        <dbReference type="ARBA" id="ARBA00023158"/>
    </source>
</evidence>
<dbReference type="GO" id="GO:0043565">
    <property type="term" value="F:sequence-specific DNA binding"/>
    <property type="evidence" value="ECO:0007669"/>
    <property type="project" value="TreeGrafter"/>
</dbReference>
<evidence type="ECO:0000259" key="13">
    <source>
        <dbReference type="PROSITE" id="PS50118"/>
    </source>
</evidence>
<dbReference type="OMA" id="PAENIGM"/>
<gene>
    <name evidence="14" type="ORF">EAG_07096</name>
</gene>
<dbReference type="InterPro" id="IPR024970">
    <property type="entry name" value="Maelstrom"/>
</dbReference>
<dbReference type="AlphaFoldDB" id="E1ZZK9"/>
<evidence type="ECO:0000256" key="4">
    <source>
        <dbReference type="ARBA" id="ARBA00022473"/>
    </source>
</evidence>
<keyword evidence="7 11" id="KW-0238">DNA-binding</keyword>
<evidence type="ECO:0000313" key="14">
    <source>
        <dbReference type="EMBL" id="EFN73379.1"/>
    </source>
</evidence>
<keyword evidence="15" id="KW-1185">Reference proteome</keyword>
<dbReference type="PANTHER" id="PTHR21358">
    <property type="entry name" value="PROTEIN MAELSTROM HOMOLOG"/>
    <property type="match status" value="1"/>
</dbReference>
<accession>E1ZZK9</accession>
<dbReference type="Gene3D" id="1.10.30.10">
    <property type="entry name" value="High mobility group box domain"/>
    <property type="match status" value="1"/>
</dbReference>
<keyword evidence="5" id="KW-0963">Cytoplasm</keyword>
<dbReference type="SUPFAM" id="SSF47095">
    <property type="entry name" value="HMG-box"/>
    <property type="match status" value="1"/>
</dbReference>
<dbReference type="GO" id="GO:0045892">
    <property type="term" value="P:negative regulation of DNA-templated transcription"/>
    <property type="evidence" value="ECO:0007669"/>
    <property type="project" value="TreeGrafter"/>
</dbReference>